<dbReference type="Pfam" id="PF03945">
    <property type="entry name" value="Endotoxin_N"/>
    <property type="match status" value="1"/>
</dbReference>
<dbReference type="EMBL" id="JAOQBH010000005">
    <property type="protein sequence ID" value="KAJ4136551.1"/>
    <property type="molecule type" value="Genomic_DNA"/>
</dbReference>
<gene>
    <name evidence="2" type="ORF">NW768_004167</name>
</gene>
<dbReference type="InterPro" id="IPR005639">
    <property type="entry name" value="Pest_crys_dom_I"/>
</dbReference>
<evidence type="ECO:0000259" key="1">
    <source>
        <dbReference type="Pfam" id="PF03945"/>
    </source>
</evidence>
<proteinExistence type="predicted"/>
<dbReference type="InterPro" id="IPR036716">
    <property type="entry name" value="Pest_crys_N_sf"/>
</dbReference>
<keyword evidence="3" id="KW-1185">Reference proteome</keyword>
<feature type="domain" description="Pesticidal crystal protein" evidence="1">
    <location>
        <begin position="56"/>
        <end position="132"/>
    </location>
</feature>
<dbReference type="Gene3D" id="1.20.190.10">
    <property type="entry name" value="Pesticidal crystal protein, N-terminal domain"/>
    <property type="match status" value="1"/>
</dbReference>
<dbReference type="SUPFAM" id="SSF56849">
    <property type="entry name" value="delta-Endotoxin (insectocide), N-terminal domain"/>
    <property type="match status" value="1"/>
</dbReference>
<dbReference type="Proteomes" id="UP001152024">
    <property type="component" value="Unassembled WGS sequence"/>
</dbReference>
<protein>
    <recommendedName>
        <fullName evidence="1">Pesticidal crystal protein domain-containing protein</fullName>
    </recommendedName>
</protein>
<name>A0ABQ8RJP7_FUSEQ</name>
<organism evidence="2 3">
    <name type="scientific">Fusarium equiseti</name>
    <name type="common">Fusarium scirpi</name>
    <dbReference type="NCBI Taxonomy" id="61235"/>
    <lineage>
        <taxon>Eukaryota</taxon>
        <taxon>Fungi</taxon>
        <taxon>Dikarya</taxon>
        <taxon>Ascomycota</taxon>
        <taxon>Pezizomycotina</taxon>
        <taxon>Sordariomycetes</taxon>
        <taxon>Hypocreomycetidae</taxon>
        <taxon>Hypocreales</taxon>
        <taxon>Nectriaceae</taxon>
        <taxon>Fusarium</taxon>
        <taxon>Fusarium incarnatum-equiseti species complex</taxon>
    </lineage>
</organism>
<evidence type="ECO:0000313" key="2">
    <source>
        <dbReference type="EMBL" id="KAJ4136551.1"/>
    </source>
</evidence>
<reference evidence="2" key="1">
    <citation type="submission" date="2022-09" db="EMBL/GenBank/DDBJ databases">
        <title>Fusarium specimens isolated from Avocado Roots.</title>
        <authorList>
            <person name="Stajich J."/>
            <person name="Roper C."/>
            <person name="Heimlech-Rivalta G."/>
        </authorList>
    </citation>
    <scope>NUCLEOTIDE SEQUENCE</scope>
    <source>
        <strain evidence="2">CF00095</strain>
    </source>
</reference>
<accession>A0ABQ8RJP7</accession>
<comment type="caution">
    <text evidence="2">The sequence shown here is derived from an EMBL/GenBank/DDBJ whole genome shotgun (WGS) entry which is preliminary data.</text>
</comment>
<sequence length="502" mass="57530">MLSDRLENALPKKTTHDVLDVMLVDKPETYIPNEPVGPDNVDEVAKVVISSVVGEVPILGGLLSGLLDLFWPGGKDDEWGSMRPMVEALIDDKNQQQDAKNIRDSLNGLHRRLRDYVASPDDVKIQELREFVNRTTDVVASFVNNESPWYSLPYLVRFGTLRLSALWTRWRFCKEIDKTTSSKKYYENELVNGFDELMDAVRRAKELCIDRRVGQIKKIDGWVFYYFFSVFDPHTRAKLYFAAAGGYPVSDEERKKVETELEKAIHSVYGEELDAICAPTKLWEQFLPDYVPKVRVQAHRQNRGWVWNRITPQTTSFDITPWHDKYGKLDEIRWYHIEDSYYNTRQVVGIVLFYGGLGLNIGGRRGSCTTIEIGKDEALVRARARVSNGDGLGEPDTLEVLEFTTARGIKDKEGRMRYENVKTWANGDIEAFPNRGCTITYYDHDGRDSKPYPTCMISAVGWAYNDHEEGYIGSFQPVFGCWETVTENGLSTWSFEKEASIK</sequence>
<evidence type="ECO:0000313" key="3">
    <source>
        <dbReference type="Proteomes" id="UP001152024"/>
    </source>
</evidence>